<evidence type="ECO:0000256" key="4">
    <source>
        <dbReference type="ARBA" id="ARBA00022737"/>
    </source>
</evidence>
<evidence type="ECO:0000256" key="2">
    <source>
        <dbReference type="ARBA" id="ARBA00006991"/>
    </source>
</evidence>
<keyword evidence="11" id="KW-1185">Reference proteome</keyword>
<organism evidence="10 11">
    <name type="scientific">Araneus ventricosus</name>
    <name type="common">Orbweaver spider</name>
    <name type="synonym">Epeira ventricosa</name>
    <dbReference type="NCBI Taxonomy" id="182803"/>
    <lineage>
        <taxon>Eukaryota</taxon>
        <taxon>Metazoa</taxon>
        <taxon>Ecdysozoa</taxon>
        <taxon>Arthropoda</taxon>
        <taxon>Chelicerata</taxon>
        <taxon>Arachnida</taxon>
        <taxon>Araneae</taxon>
        <taxon>Araneomorphae</taxon>
        <taxon>Entelegynae</taxon>
        <taxon>Araneoidea</taxon>
        <taxon>Araneidae</taxon>
        <taxon>Araneus</taxon>
    </lineage>
</organism>
<dbReference type="Pfam" id="PF00096">
    <property type="entry name" value="zf-C2H2"/>
    <property type="match status" value="4"/>
</dbReference>
<gene>
    <name evidence="10" type="primary">ZFP90_1</name>
    <name evidence="10" type="ORF">AVEN_260346_1</name>
</gene>
<comment type="similarity">
    <text evidence="2">Belongs to the krueppel C2H2-type zinc-finger protein family.</text>
</comment>
<feature type="domain" description="C2H2-type" evidence="9">
    <location>
        <begin position="379"/>
        <end position="406"/>
    </location>
</feature>
<dbReference type="FunFam" id="3.30.160.60:FF:003288">
    <property type="entry name" value="Uncharacterized protein"/>
    <property type="match status" value="1"/>
</dbReference>
<dbReference type="FunFam" id="3.30.160.60:FF:002343">
    <property type="entry name" value="Zinc finger protein 33A"/>
    <property type="match status" value="1"/>
</dbReference>
<dbReference type="PROSITE" id="PS00028">
    <property type="entry name" value="ZINC_FINGER_C2H2_1"/>
    <property type="match status" value="5"/>
</dbReference>
<dbReference type="AlphaFoldDB" id="A0A4Y2K4Z4"/>
<dbReference type="FunFam" id="3.30.160.60:FF:000446">
    <property type="entry name" value="Zinc finger protein"/>
    <property type="match status" value="1"/>
</dbReference>
<feature type="domain" description="C2H2-type" evidence="9">
    <location>
        <begin position="351"/>
        <end position="378"/>
    </location>
</feature>
<reference evidence="10 11" key="1">
    <citation type="journal article" date="2019" name="Sci. Rep.">
        <title>Orb-weaving spider Araneus ventricosus genome elucidates the spidroin gene catalogue.</title>
        <authorList>
            <person name="Kono N."/>
            <person name="Nakamura H."/>
            <person name="Ohtoshi R."/>
            <person name="Moran D.A.P."/>
            <person name="Shinohara A."/>
            <person name="Yoshida Y."/>
            <person name="Fujiwara M."/>
            <person name="Mori M."/>
            <person name="Tomita M."/>
            <person name="Arakawa K."/>
        </authorList>
    </citation>
    <scope>NUCLEOTIDE SEQUENCE [LARGE SCALE GENOMIC DNA]</scope>
</reference>
<dbReference type="InterPro" id="IPR036236">
    <property type="entry name" value="Znf_C2H2_sf"/>
</dbReference>
<dbReference type="PANTHER" id="PTHR16515:SF49">
    <property type="entry name" value="GASTRULA ZINC FINGER PROTEIN XLCGF49.1-LIKE-RELATED"/>
    <property type="match status" value="1"/>
</dbReference>
<evidence type="ECO:0000256" key="7">
    <source>
        <dbReference type="ARBA" id="ARBA00023242"/>
    </source>
</evidence>
<sequence>MEELVCMVCCRTYFPPGHYCVDNRWVPVVANLNMTIREVEQLLLSRQQGNIPGPSEQINESTSVSTENVNLNPCFYHDCSLSNEAINRNAEGTVSSHNSTTGGASNQLNVINSEQGSRIEQTIGSLSSPSLLNNNEAGTTDYIMTMRQSFPSSQISTNVSPLVNIGSQFGINEGHLSLSQIYETPNTEMTSDEIQRAEMNRQIEKYGHNTINNMMTVHLGNTTNHFTIGEAEPNQLSNIPTVNIVKDSGSINIDGRMNKLKVGESQPECFTETSENEFAFPDRIDQRSQKESTMIKISNPGASESLTDGLAHVGPSRLQQNVCISSMRLTEFQSERNLKQYSVVTPGQKLFTCKVCQQGYSHERSLKSHMRVHENIKPYECKFCGKPFPSNSALKRHVLSHTGEKPFTCDICGKAFTRNGNLKTHTLTHTGEKPYSCPRCGKSFRRKSSLKTHERIHTGEKPYQCEFCGWNFSAKSILKKHTKTHKPK</sequence>
<evidence type="ECO:0000256" key="5">
    <source>
        <dbReference type="ARBA" id="ARBA00022771"/>
    </source>
</evidence>
<keyword evidence="3" id="KW-0479">Metal-binding</keyword>
<comment type="subcellular location">
    <subcellularLocation>
        <location evidence="1">Nucleus</location>
    </subcellularLocation>
</comment>
<comment type="caution">
    <text evidence="10">The sequence shown here is derived from an EMBL/GenBank/DDBJ whole genome shotgun (WGS) entry which is preliminary data.</text>
</comment>
<dbReference type="EMBL" id="BGPR01004230">
    <property type="protein sequence ID" value="GBM97414.1"/>
    <property type="molecule type" value="Genomic_DNA"/>
</dbReference>
<protein>
    <submittedName>
        <fullName evidence="10">Zinc finger protein 90</fullName>
    </submittedName>
</protein>
<dbReference type="SMART" id="SM00355">
    <property type="entry name" value="ZnF_C2H2"/>
    <property type="match status" value="5"/>
</dbReference>
<evidence type="ECO:0000256" key="8">
    <source>
        <dbReference type="PROSITE-ProRule" id="PRU00042"/>
    </source>
</evidence>
<evidence type="ECO:0000256" key="1">
    <source>
        <dbReference type="ARBA" id="ARBA00004123"/>
    </source>
</evidence>
<evidence type="ECO:0000256" key="3">
    <source>
        <dbReference type="ARBA" id="ARBA00022723"/>
    </source>
</evidence>
<dbReference type="InterPro" id="IPR013087">
    <property type="entry name" value="Znf_C2H2_type"/>
</dbReference>
<evidence type="ECO:0000313" key="11">
    <source>
        <dbReference type="Proteomes" id="UP000499080"/>
    </source>
</evidence>
<proteinExistence type="inferred from homology"/>
<dbReference type="OrthoDB" id="1405595at2759"/>
<dbReference type="InterPro" id="IPR050331">
    <property type="entry name" value="Zinc_finger"/>
</dbReference>
<accession>A0A4Y2K4Z4</accession>
<evidence type="ECO:0000313" key="10">
    <source>
        <dbReference type="EMBL" id="GBM97414.1"/>
    </source>
</evidence>
<feature type="domain" description="C2H2-type" evidence="9">
    <location>
        <begin position="435"/>
        <end position="462"/>
    </location>
</feature>
<dbReference type="PROSITE" id="PS50157">
    <property type="entry name" value="ZINC_FINGER_C2H2_2"/>
    <property type="match status" value="5"/>
</dbReference>
<feature type="domain" description="C2H2-type" evidence="9">
    <location>
        <begin position="463"/>
        <end position="488"/>
    </location>
</feature>
<keyword evidence="4" id="KW-0677">Repeat</keyword>
<feature type="domain" description="C2H2-type" evidence="9">
    <location>
        <begin position="407"/>
        <end position="434"/>
    </location>
</feature>
<dbReference type="GO" id="GO:0008270">
    <property type="term" value="F:zinc ion binding"/>
    <property type="evidence" value="ECO:0007669"/>
    <property type="project" value="UniProtKB-KW"/>
</dbReference>
<keyword evidence="5 8" id="KW-0863">Zinc-finger</keyword>
<name>A0A4Y2K4Z4_ARAVE</name>
<dbReference type="GO" id="GO:0006355">
    <property type="term" value="P:regulation of DNA-templated transcription"/>
    <property type="evidence" value="ECO:0007669"/>
    <property type="project" value="UniProtKB-ARBA"/>
</dbReference>
<dbReference type="FunFam" id="3.30.160.60:FF:000634">
    <property type="entry name" value="Zinc finger X-chromosomal protein"/>
    <property type="match status" value="1"/>
</dbReference>
<dbReference type="PANTHER" id="PTHR16515">
    <property type="entry name" value="PR DOMAIN ZINC FINGER PROTEIN"/>
    <property type="match status" value="1"/>
</dbReference>
<dbReference type="GO" id="GO:0005634">
    <property type="term" value="C:nucleus"/>
    <property type="evidence" value="ECO:0007669"/>
    <property type="project" value="UniProtKB-SubCell"/>
</dbReference>
<evidence type="ECO:0000259" key="9">
    <source>
        <dbReference type="PROSITE" id="PS50157"/>
    </source>
</evidence>
<dbReference type="SUPFAM" id="SSF57667">
    <property type="entry name" value="beta-beta-alpha zinc fingers"/>
    <property type="match status" value="3"/>
</dbReference>
<dbReference type="FunFam" id="3.30.160.60:FF:001498">
    <property type="entry name" value="Zinc finger protein 404"/>
    <property type="match status" value="1"/>
</dbReference>
<evidence type="ECO:0000256" key="6">
    <source>
        <dbReference type="ARBA" id="ARBA00022833"/>
    </source>
</evidence>
<dbReference type="Proteomes" id="UP000499080">
    <property type="component" value="Unassembled WGS sequence"/>
</dbReference>
<keyword evidence="6" id="KW-0862">Zinc</keyword>
<dbReference type="Gene3D" id="3.30.160.60">
    <property type="entry name" value="Classic Zinc Finger"/>
    <property type="match status" value="5"/>
</dbReference>
<dbReference type="Pfam" id="PF13894">
    <property type="entry name" value="zf-C2H2_4"/>
    <property type="match status" value="1"/>
</dbReference>
<keyword evidence="7" id="KW-0539">Nucleus</keyword>